<evidence type="ECO:0000313" key="3">
    <source>
        <dbReference type="Proteomes" id="UP000237056"/>
    </source>
</evidence>
<accession>A0A2S4N9X3</accession>
<feature type="transmembrane region" description="Helical" evidence="1">
    <location>
        <begin position="21"/>
        <end position="39"/>
    </location>
</feature>
<reference evidence="2 3" key="1">
    <citation type="submission" date="2018-01" db="EMBL/GenBank/DDBJ databases">
        <title>Genomic Encyclopedia of Type Strains, Phase I: the one thousand microbial genomes (KMG-I) project.</title>
        <authorList>
            <person name="Goeker M."/>
        </authorList>
    </citation>
    <scope>NUCLEOTIDE SEQUENCE [LARGE SCALE GENOMIC DNA]</scope>
    <source>
        <strain evidence="2 3">DSM 17960</strain>
    </source>
</reference>
<organism evidence="2 3">
    <name type="scientific">Flavobacterium croceum DSM 17960</name>
    <dbReference type="NCBI Taxonomy" id="1121886"/>
    <lineage>
        <taxon>Bacteria</taxon>
        <taxon>Pseudomonadati</taxon>
        <taxon>Bacteroidota</taxon>
        <taxon>Flavobacteriia</taxon>
        <taxon>Flavobacteriales</taxon>
        <taxon>Flavobacteriaceae</taxon>
        <taxon>Flavobacterium</taxon>
    </lineage>
</organism>
<dbReference type="PANTHER" id="PTHR21180:SF32">
    <property type="entry name" value="ENDONUCLEASE_EXONUCLEASE_PHOSPHATASE FAMILY DOMAIN-CONTAINING PROTEIN 1"/>
    <property type="match status" value="1"/>
</dbReference>
<keyword evidence="1" id="KW-0812">Transmembrane</keyword>
<dbReference type="SUPFAM" id="SSF47781">
    <property type="entry name" value="RuvA domain 2-like"/>
    <property type="match status" value="3"/>
</dbReference>
<evidence type="ECO:0000256" key="1">
    <source>
        <dbReference type="SAM" id="Phobius"/>
    </source>
</evidence>
<keyword evidence="1" id="KW-0472">Membrane</keyword>
<dbReference type="Proteomes" id="UP000237056">
    <property type="component" value="Unassembled WGS sequence"/>
</dbReference>
<sequence length="296" mass="34753">MPILPSQIKDYFKTTKQNQKGIIILFILIFIAQIIYYFLDTNISKSISSDEKLWLSHQVELNNQIKQTPAYTYTIYPFNPNFITEYKGYKLGMKKEEIDRLLNFRKQNKFVNSASDFQKVTHISDSLLKTIAPYFKFPDWVKNKANSYKDYPENNYTKFETKKLIRIDINKATAEDLMKIYGIGESISQRILSYKETLGSFVSMQQMEEIWGLSPEVIAKLNECFYISDVRIVKKVNVNQASIKELSQFPYFKNGVARNIVSYRSMNGDFKNIEDLTNVRQFPIEKIKIIALYLEF</sequence>
<dbReference type="PANTHER" id="PTHR21180">
    <property type="entry name" value="ENDONUCLEASE/EXONUCLEASE/PHOSPHATASE FAMILY DOMAIN-CONTAINING PROTEIN 1"/>
    <property type="match status" value="1"/>
</dbReference>
<proteinExistence type="predicted"/>
<dbReference type="AlphaFoldDB" id="A0A2S4N9X3"/>
<name>A0A2S4N9X3_9FLAO</name>
<comment type="caution">
    <text evidence="2">The sequence shown here is derived from an EMBL/GenBank/DDBJ whole genome shotgun (WGS) entry which is preliminary data.</text>
</comment>
<protein>
    <submittedName>
        <fullName evidence="2">Competence ComEA-like helix-hairpin-helix protein</fullName>
    </submittedName>
</protein>
<gene>
    <name evidence="2" type="ORF">Q361_1035</name>
</gene>
<dbReference type="OrthoDB" id="981124at2"/>
<evidence type="ECO:0000313" key="2">
    <source>
        <dbReference type="EMBL" id="POS02499.1"/>
    </source>
</evidence>
<dbReference type="InterPro" id="IPR010994">
    <property type="entry name" value="RuvA_2-like"/>
</dbReference>
<keyword evidence="1" id="KW-1133">Transmembrane helix</keyword>
<dbReference type="EMBL" id="PQNY01000003">
    <property type="protein sequence ID" value="POS02499.1"/>
    <property type="molecule type" value="Genomic_DNA"/>
</dbReference>
<dbReference type="Pfam" id="PF12836">
    <property type="entry name" value="HHH_3"/>
    <property type="match status" value="2"/>
</dbReference>
<dbReference type="InterPro" id="IPR051675">
    <property type="entry name" value="Endo/Exo/Phosphatase_dom_1"/>
</dbReference>
<dbReference type="RefSeq" id="WP_103725163.1">
    <property type="nucleotide sequence ID" value="NZ_PQNY01000003.1"/>
</dbReference>
<keyword evidence="3" id="KW-1185">Reference proteome</keyword>
<dbReference type="Gene3D" id="1.10.150.280">
    <property type="entry name" value="AF1531-like domain"/>
    <property type="match status" value="2"/>
</dbReference>